<dbReference type="Proteomes" id="UP001525379">
    <property type="component" value="Unassembled WGS sequence"/>
</dbReference>
<reference evidence="1 2" key="1">
    <citation type="submission" date="2022-04" db="EMBL/GenBank/DDBJ databases">
        <title>Human microbiome associated bacterial genomes.</title>
        <authorList>
            <person name="Sandstrom S."/>
            <person name="Salamzade R."/>
            <person name="Kalan L.R."/>
        </authorList>
    </citation>
    <scope>NUCLEOTIDE SEQUENCE [LARGE SCALE GENOMIC DNA]</scope>
    <source>
        <strain evidence="2">p3-SID1799</strain>
    </source>
</reference>
<dbReference type="Gene3D" id="3.40.50.720">
    <property type="entry name" value="NAD(P)-binding Rossmann-like Domain"/>
    <property type="match status" value="1"/>
</dbReference>
<evidence type="ECO:0000313" key="1">
    <source>
        <dbReference type="EMBL" id="MCT2043128.1"/>
    </source>
</evidence>
<gene>
    <name evidence="1" type="ORF">M3D15_07265</name>
</gene>
<comment type="caution">
    <text evidence="1">The sequence shown here is derived from an EMBL/GenBank/DDBJ whole genome shotgun (WGS) entry which is preliminary data.</text>
</comment>
<name>A0ABT2HXS7_9MICO</name>
<dbReference type="EMBL" id="JALXSQ010000026">
    <property type="protein sequence ID" value="MCT2043128.1"/>
    <property type="molecule type" value="Genomic_DNA"/>
</dbReference>
<organism evidence="1 2">
    <name type="scientific">Pseudoclavibacter albus</name>
    <dbReference type="NCBI Taxonomy" id="272241"/>
    <lineage>
        <taxon>Bacteria</taxon>
        <taxon>Bacillati</taxon>
        <taxon>Actinomycetota</taxon>
        <taxon>Actinomycetes</taxon>
        <taxon>Micrococcales</taxon>
        <taxon>Microbacteriaceae</taxon>
        <taxon>Pseudoclavibacter</taxon>
    </lineage>
</organism>
<protein>
    <recommendedName>
        <fullName evidence="3">TOMM leader peptide-binding protein</fullName>
    </recommendedName>
</protein>
<sequence length="269" mass="29088">MHYRFRPDLPVLRRGQHSIQLGVGPDALIIDDVPEALERIFMKLQGVGVPAKALRTALTEAGLPEAAAEHVMARLDVVLRPTRRRRPPVVAVRGPHAELLKARLEPEGIEALVWHEAFPEPAIASRRPVLAVELGGTWLTRRRTHASLSRDVPCRLVARCDGELQLGPIIVPGESACLGCRDALASEADPLWPVLAEQLVSLGQREAAVDDPLALELAARVALSWLRDGSHPLVDAQLVVDRQSVARLVPQAVHPACSCQADAALGPVS</sequence>
<evidence type="ECO:0008006" key="3">
    <source>
        <dbReference type="Google" id="ProtNLM"/>
    </source>
</evidence>
<dbReference type="RefSeq" id="WP_260104389.1">
    <property type="nucleotide sequence ID" value="NZ_JALXSQ010000026.1"/>
</dbReference>
<accession>A0ABT2HXS7</accession>
<keyword evidence="2" id="KW-1185">Reference proteome</keyword>
<evidence type="ECO:0000313" key="2">
    <source>
        <dbReference type="Proteomes" id="UP001525379"/>
    </source>
</evidence>
<proteinExistence type="predicted"/>